<feature type="region of interest" description="Disordered" evidence="1">
    <location>
        <begin position="531"/>
        <end position="555"/>
    </location>
</feature>
<dbReference type="AlphaFoldDB" id="D8M4V5"/>
<reference evidence="2" key="1">
    <citation type="submission" date="2010-02" db="EMBL/GenBank/DDBJ databases">
        <title>Sequencing and annotation of the Blastocystis hominis genome.</title>
        <authorList>
            <person name="Wincker P."/>
        </authorList>
    </citation>
    <scope>NUCLEOTIDE SEQUENCE</scope>
    <source>
        <strain evidence="2">Singapore isolate B</strain>
    </source>
</reference>
<keyword evidence="3" id="KW-1185">Reference proteome</keyword>
<dbReference type="InParanoid" id="D8M4V5"/>
<dbReference type="OMA" id="LQREEMW"/>
<dbReference type="Proteomes" id="UP000008312">
    <property type="component" value="Unassembled WGS sequence"/>
</dbReference>
<dbReference type="OrthoDB" id="10257415at2759"/>
<dbReference type="GO" id="GO:0006406">
    <property type="term" value="P:mRNA export from nucleus"/>
    <property type="evidence" value="ECO:0007669"/>
    <property type="project" value="TreeGrafter"/>
</dbReference>
<dbReference type="PANTHER" id="PTHR13265:SF0">
    <property type="entry name" value="HPR1"/>
    <property type="match status" value="1"/>
</dbReference>
<feature type="compositionally biased region" description="Basic and acidic residues" evidence="1">
    <location>
        <begin position="536"/>
        <end position="555"/>
    </location>
</feature>
<gene>
    <name evidence="2" type="ORF">GSBLH_T00006568001</name>
</gene>
<dbReference type="InterPro" id="IPR021861">
    <property type="entry name" value="THO_THOC1"/>
</dbReference>
<name>D8M4V5_BLAHO</name>
<dbReference type="EMBL" id="FN668654">
    <property type="protein sequence ID" value="CBK23094.2"/>
    <property type="molecule type" value="Genomic_DNA"/>
</dbReference>
<sequence>MDPLDVLSSVKPTNDPENFVTEIKEIRTKLIAGGKESIFESFFDASVTLAFQIVGKDARDELISKHLSFSESSYHTLLMNAMTACKNGLCSPTTPLLIMDELFESVPINECEAIWNTFKTYQKDISELLHIDEKRCSLTSLAVLKLVNSLLRRTCQIRDCAFRGSLMMFLSNMFSLEERSGLNMANQFNRHASLRLDPPDVVKKILCALFDCLMCRDNGSKGNYSEFYGKFWKLQEILCNRDYVTKEASRWEELHQLIHYVTKRMSEIKELTRAGELEKESLELDKIYLNFQPQEFDDSDKILPLYSSRASVFLTQMRDVKTRRSIGVQMYCYLMHVRPVLKRESEIKEWKDVKKDVLRLLQSTPHGDAFCNAIVKHVDREVVWEDWKESKFPPMVPKEPIPAHETVEVSLASRRPGDVRNLCRDDTLKDFVLMKREADIQIQSCREETVRREQLTYPSHPEVPENCTTEAMGATPFAEVMARDLVEAMDPENGFEEEYMPYRNPIYNWRLLRLLLSQNTVQFCAFSEKVPPLDSTKTEGGRSDDSSDSRRSQVE</sequence>
<dbReference type="GeneID" id="24922692"/>
<accession>D8M4V5</accession>
<dbReference type="PANTHER" id="PTHR13265">
    <property type="entry name" value="THO COMPLEX SUBUNIT 1"/>
    <property type="match status" value="1"/>
</dbReference>
<organism evidence="2">
    <name type="scientific">Blastocystis hominis</name>
    <dbReference type="NCBI Taxonomy" id="12968"/>
    <lineage>
        <taxon>Eukaryota</taxon>
        <taxon>Sar</taxon>
        <taxon>Stramenopiles</taxon>
        <taxon>Bigyra</taxon>
        <taxon>Opalozoa</taxon>
        <taxon>Opalinata</taxon>
        <taxon>Blastocystidae</taxon>
        <taxon>Blastocystis</taxon>
    </lineage>
</organism>
<evidence type="ECO:0000313" key="3">
    <source>
        <dbReference type="Proteomes" id="UP000008312"/>
    </source>
</evidence>
<dbReference type="GO" id="GO:0000445">
    <property type="term" value="C:THO complex part of transcription export complex"/>
    <property type="evidence" value="ECO:0007669"/>
    <property type="project" value="TreeGrafter"/>
</dbReference>
<dbReference type="Pfam" id="PF11957">
    <property type="entry name" value="efThoc1"/>
    <property type="match status" value="1"/>
</dbReference>
<evidence type="ECO:0000256" key="1">
    <source>
        <dbReference type="SAM" id="MobiDB-lite"/>
    </source>
</evidence>
<proteinExistence type="predicted"/>
<evidence type="ECO:0000313" key="2">
    <source>
        <dbReference type="EMBL" id="CBK23094.2"/>
    </source>
</evidence>
<protein>
    <submittedName>
        <fullName evidence="2">Uncharacterized protein</fullName>
    </submittedName>
</protein>
<dbReference type="RefSeq" id="XP_012897142.1">
    <property type="nucleotide sequence ID" value="XM_013041688.1"/>
</dbReference>